<protein>
    <recommendedName>
        <fullName evidence="5">Secreted protein</fullName>
    </recommendedName>
</protein>
<keyword evidence="4" id="KW-1185">Reference proteome</keyword>
<proteinExistence type="predicted"/>
<evidence type="ECO:0008006" key="5">
    <source>
        <dbReference type="Google" id="ProtNLM"/>
    </source>
</evidence>
<dbReference type="Proteomes" id="UP001164743">
    <property type="component" value="Chromosome 5A"/>
</dbReference>
<feature type="compositionally biased region" description="Low complexity" evidence="1">
    <location>
        <begin position="115"/>
        <end position="127"/>
    </location>
</feature>
<evidence type="ECO:0000313" key="3">
    <source>
        <dbReference type="EMBL" id="WAQ85195.1"/>
    </source>
</evidence>
<sequence length="138" mass="14930">MKLTTAVFLAAFVLAPAVWGAYVRCAHCRDVTAIESHHFGQQLVLCGHPASNGPCPFMIIRKVVACGSGECGLPPHGVKFSGAADTRHRHCSHVNWYPLDNNGNYLQLPAPPAAPSSSSQRQAAPASHKPTYTYHEWI</sequence>
<name>A0ABY7CJE7_9BASI</name>
<feature type="region of interest" description="Disordered" evidence="1">
    <location>
        <begin position="110"/>
        <end position="138"/>
    </location>
</feature>
<dbReference type="GeneID" id="77810460"/>
<evidence type="ECO:0000313" key="4">
    <source>
        <dbReference type="Proteomes" id="UP001164743"/>
    </source>
</evidence>
<keyword evidence="2" id="KW-0732">Signal</keyword>
<gene>
    <name evidence="3" type="ORF">PtA15_5A769</name>
</gene>
<dbReference type="EMBL" id="CP110425">
    <property type="protein sequence ID" value="WAQ85195.1"/>
    <property type="molecule type" value="Genomic_DNA"/>
</dbReference>
<evidence type="ECO:0000256" key="2">
    <source>
        <dbReference type="SAM" id="SignalP"/>
    </source>
</evidence>
<feature type="chain" id="PRO_5046172725" description="Secreted protein" evidence="2">
    <location>
        <begin position="21"/>
        <end position="138"/>
    </location>
</feature>
<reference evidence="3" key="1">
    <citation type="submission" date="2022-10" db="EMBL/GenBank/DDBJ databases">
        <title>Puccinia triticina Genome sequencing and assembly.</title>
        <authorList>
            <person name="Li C."/>
        </authorList>
    </citation>
    <scope>NUCLEOTIDE SEQUENCE</scope>
    <source>
        <strain evidence="3">Pt15</strain>
    </source>
</reference>
<organism evidence="3 4">
    <name type="scientific">Puccinia triticina</name>
    <dbReference type="NCBI Taxonomy" id="208348"/>
    <lineage>
        <taxon>Eukaryota</taxon>
        <taxon>Fungi</taxon>
        <taxon>Dikarya</taxon>
        <taxon>Basidiomycota</taxon>
        <taxon>Pucciniomycotina</taxon>
        <taxon>Pucciniomycetes</taxon>
        <taxon>Pucciniales</taxon>
        <taxon>Pucciniaceae</taxon>
        <taxon>Puccinia</taxon>
    </lineage>
</organism>
<dbReference type="RefSeq" id="XP_053020750.1">
    <property type="nucleotide sequence ID" value="XM_053169565.1"/>
</dbReference>
<feature type="signal peptide" evidence="2">
    <location>
        <begin position="1"/>
        <end position="20"/>
    </location>
</feature>
<evidence type="ECO:0000256" key="1">
    <source>
        <dbReference type="SAM" id="MobiDB-lite"/>
    </source>
</evidence>
<accession>A0ABY7CJE7</accession>